<dbReference type="GO" id="GO:0003700">
    <property type="term" value="F:DNA-binding transcription factor activity"/>
    <property type="evidence" value="ECO:0007669"/>
    <property type="project" value="TreeGrafter"/>
</dbReference>
<evidence type="ECO:0000313" key="8">
    <source>
        <dbReference type="Proteomes" id="UP000654257"/>
    </source>
</evidence>
<evidence type="ECO:0000256" key="4">
    <source>
        <dbReference type="ARBA" id="ARBA00023163"/>
    </source>
</evidence>
<dbReference type="InterPro" id="IPR036271">
    <property type="entry name" value="Tet_transcr_reg_TetR-rel_C_sf"/>
</dbReference>
<dbReference type="EMBL" id="BMCU01000005">
    <property type="protein sequence ID" value="GGG24768.1"/>
    <property type="molecule type" value="Genomic_DNA"/>
</dbReference>
<evidence type="ECO:0000313" key="7">
    <source>
        <dbReference type="EMBL" id="GGG24768.1"/>
    </source>
</evidence>
<protein>
    <recommendedName>
        <fullName evidence="6">HTH tetR-type domain-containing protein</fullName>
    </recommendedName>
</protein>
<feature type="DNA-binding region" description="H-T-H motif" evidence="5">
    <location>
        <begin position="31"/>
        <end position="50"/>
    </location>
</feature>
<accession>A0A917G663</accession>
<dbReference type="RefSeq" id="WP_188546974.1">
    <property type="nucleotide sequence ID" value="NZ_BMCU01000005.1"/>
</dbReference>
<dbReference type="InterPro" id="IPR001647">
    <property type="entry name" value="HTH_TetR"/>
</dbReference>
<name>A0A917G663_9NOCA</name>
<dbReference type="Pfam" id="PF13977">
    <property type="entry name" value="TetR_C_6"/>
    <property type="match status" value="1"/>
</dbReference>
<dbReference type="SUPFAM" id="SSF46689">
    <property type="entry name" value="Homeodomain-like"/>
    <property type="match status" value="1"/>
</dbReference>
<keyword evidence="8" id="KW-1185">Reference proteome</keyword>
<dbReference type="Proteomes" id="UP000654257">
    <property type="component" value="Unassembled WGS sequence"/>
</dbReference>
<dbReference type="GO" id="GO:0000976">
    <property type="term" value="F:transcription cis-regulatory region binding"/>
    <property type="evidence" value="ECO:0007669"/>
    <property type="project" value="TreeGrafter"/>
</dbReference>
<organism evidence="7 8">
    <name type="scientific">Rhodococcoides trifolii</name>
    <dbReference type="NCBI Taxonomy" id="908250"/>
    <lineage>
        <taxon>Bacteria</taxon>
        <taxon>Bacillati</taxon>
        <taxon>Actinomycetota</taxon>
        <taxon>Actinomycetes</taxon>
        <taxon>Mycobacteriales</taxon>
        <taxon>Nocardiaceae</taxon>
        <taxon>Rhodococcoides</taxon>
    </lineage>
</organism>
<keyword evidence="4" id="KW-0804">Transcription</keyword>
<reference evidence="7" key="2">
    <citation type="submission" date="2020-09" db="EMBL/GenBank/DDBJ databases">
        <authorList>
            <person name="Sun Q."/>
            <person name="Sedlacek I."/>
        </authorList>
    </citation>
    <scope>NUCLEOTIDE SEQUENCE</scope>
    <source>
        <strain evidence="7">CCM 7905</strain>
    </source>
</reference>
<reference evidence="7" key="1">
    <citation type="journal article" date="2014" name="Int. J. Syst. Evol. Microbiol.">
        <title>Complete genome sequence of Corynebacterium casei LMG S-19264T (=DSM 44701T), isolated from a smear-ripened cheese.</title>
        <authorList>
            <consortium name="US DOE Joint Genome Institute (JGI-PGF)"/>
            <person name="Walter F."/>
            <person name="Albersmeier A."/>
            <person name="Kalinowski J."/>
            <person name="Ruckert C."/>
        </authorList>
    </citation>
    <scope>NUCLEOTIDE SEQUENCE</scope>
    <source>
        <strain evidence="7">CCM 7905</strain>
    </source>
</reference>
<evidence type="ECO:0000259" key="6">
    <source>
        <dbReference type="PROSITE" id="PS50977"/>
    </source>
</evidence>
<keyword evidence="2" id="KW-0805">Transcription regulation</keyword>
<dbReference type="PANTHER" id="PTHR30055">
    <property type="entry name" value="HTH-TYPE TRANSCRIPTIONAL REGULATOR RUTR"/>
    <property type="match status" value="1"/>
</dbReference>
<evidence type="ECO:0000256" key="1">
    <source>
        <dbReference type="ARBA" id="ARBA00022491"/>
    </source>
</evidence>
<evidence type="ECO:0000256" key="3">
    <source>
        <dbReference type="ARBA" id="ARBA00023125"/>
    </source>
</evidence>
<dbReference type="AlphaFoldDB" id="A0A917G663"/>
<dbReference type="SUPFAM" id="SSF48498">
    <property type="entry name" value="Tetracyclin repressor-like, C-terminal domain"/>
    <property type="match status" value="1"/>
</dbReference>
<dbReference type="Gene3D" id="1.10.357.10">
    <property type="entry name" value="Tetracycline Repressor, domain 2"/>
    <property type="match status" value="1"/>
</dbReference>
<dbReference type="InterPro" id="IPR050109">
    <property type="entry name" value="HTH-type_TetR-like_transc_reg"/>
</dbReference>
<evidence type="ECO:0000256" key="5">
    <source>
        <dbReference type="PROSITE-ProRule" id="PRU00335"/>
    </source>
</evidence>
<sequence>MPKIVDHDDRRAAIVAAAKRLIAANGAEGMTMRDLATEAGYANGALSYYFAGRQEIVQTAFENVVAATDDRIDAASVGLRGLGALRAMCCEILPLTKTTVLESRVVLALWQFAASNPSMASLDNAAIDRWTQALRGHLRDAIADGEVAEEVPVELKVDVLMHFMVGMQVTAALNPDAASSAVQRSMLDDVIGSWRTR</sequence>
<dbReference type="PRINTS" id="PR00455">
    <property type="entry name" value="HTHTETR"/>
</dbReference>
<evidence type="ECO:0000256" key="2">
    <source>
        <dbReference type="ARBA" id="ARBA00023015"/>
    </source>
</evidence>
<comment type="caution">
    <text evidence="7">The sequence shown here is derived from an EMBL/GenBank/DDBJ whole genome shotgun (WGS) entry which is preliminary data.</text>
</comment>
<gene>
    <name evidence="7" type="ORF">GCM10007304_43300</name>
</gene>
<dbReference type="PANTHER" id="PTHR30055:SF234">
    <property type="entry name" value="HTH-TYPE TRANSCRIPTIONAL REGULATOR BETI"/>
    <property type="match status" value="1"/>
</dbReference>
<dbReference type="InterPro" id="IPR009057">
    <property type="entry name" value="Homeodomain-like_sf"/>
</dbReference>
<dbReference type="PROSITE" id="PS50977">
    <property type="entry name" value="HTH_TETR_2"/>
    <property type="match status" value="1"/>
</dbReference>
<dbReference type="InterPro" id="IPR039538">
    <property type="entry name" value="BetI_C"/>
</dbReference>
<keyword evidence="1" id="KW-0678">Repressor</keyword>
<dbReference type="Pfam" id="PF00440">
    <property type="entry name" value="TetR_N"/>
    <property type="match status" value="1"/>
</dbReference>
<feature type="domain" description="HTH tetR-type" evidence="6">
    <location>
        <begin position="8"/>
        <end position="68"/>
    </location>
</feature>
<keyword evidence="3 5" id="KW-0238">DNA-binding</keyword>
<proteinExistence type="predicted"/>